<dbReference type="InterPro" id="IPR001242">
    <property type="entry name" value="Condensation_dom"/>
</dbReference>
<dbReference type="EMBL" id="BARW01006219">
    <property type="protein sequence ID" value="GAI87206.1"/>
    <property type="molecule type" value="Genomic_DNA"/>
</dbReference>
<accession>X1T747</accession>
<dbReference type="Pfam" id="PF00668">
    <property type="entry name" value="Condensation"/>
    <property type="match status" value="1"/>
</dbReference>
<name>X1T747_9ZZZZ</name>
<dbReference type="InterPro" id="IPR023213">
    <property type="entry name" value="CAT-like_dom_sf"/>
</dbReference>
<dbReference type="Gene3D" id="3.30.559.10">
    <property type="entry name" value="Chloramphenicol acetyltransferase-like domain"/>
    <property type="match status" value="1"/>
</dbReference>
<gene>
    <name evidence="2" type="ORF">S12H4_13045</name>
</gene>
<evidence type="ECO:0000259" key="1">
    <source>
        <dbReference type="Pfam" id="PF00668"/>
    </source>
</evidence>
<reference evidence="2" key="1">
    <citation type="journal article" date="2014" name="Front. Microbiol.">
        <title>High frequency of phylogenetically diverse reductive dehalogenase-homologous genes in deep subseafloor sedimentary metagenomes.</title>
        <authorList>
            <person name="Kawai M."/>
            <person name="Futagami T."/>
            <person name="Toyoda A."/>
            <person name="Takaki Y."/>
            <person name="Nishi S."/>
            <person name="Hori S."/>
            <person name="Arai W."/>
            <person name="Tsubouchi T."/>
            <person name="Morono Y."/>
            <person name="Uchiyama I."/>
            <person name="Ito T."/>
            <person name="Fujiyama A."/>
            <person name="Inagaki F."/>
            <person name="Takami H."/>
        </authorList>
    </citation>
    <scope>NUCLEOTIDE SEQUENCE</scope>
    <source>
        <strain evidence="2">Expedition CK06-06</strain>
    </source>
</reference>
<sequence>MKEDLLFNRELSILEYLYANVCACNVILVLNITGKITGPQIEDALVQLQKRHVLLRSMIVDQPDRTCFIENPDISLTLKTIERTGPEQWIQVCMEEDKKPFDYNQEVPIRFIHLSSSNESDIIILCQHAICDGMSLVSLGRDLMNIIGFPGKALEKLPLPLSEFDPSRFPANIR</sequence>
<organism evidence="2">
    <name type="scientific">marine sediment metagenome</name>
    <dbReference type="NCBI Taxonomy" id="412755"/>
    <lineage>
        <taxon>unclassified sequences</taxon>
        <taxon>metagenomes</taxon>
        <taxon>ecological metagenomes</taxon>
    </lineage>
</organism>
<comment type="caution">
    <text evidence="2">The sequence shown here is derived from an EMBL/GenBank/DDBJ whole genome shotgun (WGS) entry which is preliminary data.</text>
</comment>
<dbReference type="GO" id="GO:0003824">
    <property type="term" value="F:catalytic activity"/>
    <property type="evidence" value="ECO:0007669"/>
    <property type="project" value="InterPro"/>
</dbReference>
<evidence type="ECO:0000313" key="2">
    <source>
        <dbReference type="EMBL" id="GAI87206.1"/>
    </source>
</evidence>
<dbReference type="SUPFAM" id="SSF52777">
    <property type="entry name" value="CoA-dependent acyltransferases"/>
    <property type="match status" value="1"/>
</dbReference>
<feature type="non-terminal residue" evidence="2">
    <location>
        <position position="174"/>
    </location>
</feature>
<feature type="domain" description="Condensation" evidence="1">
    <location>
        <begin position="14"/>
        <end position="146"/>
    </location>
</feature>
<dbReference type="AlphaFoldDB" id="X1T747"/>
<protein>
    <recommendedName>
        <fullName evidence="1">Condensation domain-containing protein</fullName>
    </recommendedName>
</protein>
<proteinExistence type="predicted"/>